<sequence length="62" mass="7187">MAIKKYSHGDHMAQLGKITGLYEASHKLNEQIQKEQLVLKRIQQRELLEKIKGDDTIKNAKK</sequence>
<evidence type="ECO:0000313" key="1">
    <source>
        <dbReference type="EMBL" id="SVB96910.1"/>
    </source>
</evidence>
<proteinExistence type="predicted"/>
<name>A0A382IB95_9ZZZZ</name>
<dbReference type="AlphaFoldDB" id="A0A382IB95"/>
<gene>
    <name evidence="1" type="ORF">METZ01_LOCUS249764</name>
</gene>
<organism evidence="1">
    <name type="scientific">marine metagenome</name>
    <dbReference type="NCBI Taxonomy" id="408172"/>
    <lineage>
        <taxon>unclassified sequences</taxon>
        <taxon>metagenomes</taxon>
        <taxon>ecological metagenomes</taxon>
    </lineage>
</organism>
<protein>
    <submittedName>
        <fullName evidence="1">Uncharacterized protein</fullName>
    </submittedName>
</protein>
<accession>A0A382IB95</accession>
<dbReference type="EMBL" id="UINC01066323">
    <property type="protein sequence ID" value="SVB96910.1"/>
    <property type="molecule type" value="Genomic_DNA"/>
</dbReference>
<reference evidence="1" key="1">
    <citation type="submission" date="2018-05" db="EMBL/GenBank/DDBJ databases">
        <authorList>
            <person name="Lanie J.A."/>
            <person name="Ng W.-L."/>
            <person name="Kazmierczak K.M."/>
            <person name="Andrzejewski T.M."/>
            <person name="Davidsen T.M."/>
            <person name="Wayne K.J."/>
            <person name="Tettelin H."/>
            <person name="Glass J.I."/>
            <person name="Rusch D."/>
            <person name="Podicherti R."/>
            <person name="Tsui H.-C.T."/>
            <person name="Winkler M.E."/>
        </authorList>
    </citation>
    <scope>NUCLEOTIDE SEQUENCE</scope>
</reference>